<evidence type="ECO:0000313" key="3">
    <source>
        <dbReference type="EMBL" id="CDW84595.1"/>
    </source>
</evidence>
<evidence type="ECO:0000256" key="1">
    <source>
        <dbReference type="ARBA" id="ARBA00005375"/>
    </source>
</evidence>
<dbReference type="Gene3D" id="3.40.50.1240">
    <property type="entry name" value="Phosphoglycerate mutase-like"/>
    <property type="match status" value="1"/>
</dbReference>
<dbReference type="GO" id="GO:0016791">
    <property type="term" value="F:phosphatase activity"/>
    <property type="evidence" value="ECO:0007669"/>
    <property type="project" value="TreeGrafter"/>
</dbReference>
<dbReference type="OrthoDB" id="10257284at2759"/>
<accession>A0A078AQB1</accession>
<dbReference type="SUPFAM" id="SSF53254">
    <property type="entry name" value="Phosphoglycerate mutase-like"/>
    <property type="match status" value="1"/>
</dbReference>
<protein>
    <submittedName>
        <fullName evidence="3">Histidine acid phosphatase family protein</fullName>
    </submittedName>
</protein>
<dbReference type="InterPro" id="IPR050645">
    <property type="entry name" value="Histidine_acid_phosphatase"/>
</dbReference>
<dbReference type="PANTHER" id="PTHR11567:SF110">
    <property type="entry name" value="2-PHOSPHOXYLOSE PHOSPHATASE 1"/>
    <property type="match status" value="1"/>
</dbReference>
<dbReference type="InterPro" id="IPR000560">
    <property type="entry name" value="His_Pase_clade-2"/>
</dbReference>
<dbReference type="InterPro" id="IPR029033">
    <property type="entry name" value="His_PPase_superfam"/>
</dbReference>
<dbReference type="EMBL" id="CCKQ01012963">
    <property type="protein sequence ID" value="CDW84595.1"/>
    <property type="molecule type" value="Genomic_DNA"/>
</dbReference>
<comment type="similarity">
    <text evidence="1">Belongs to the histidine acid phosphatase family.</text>
</comment>
<keyword evidence="4" id="KW-1185">Reference proteome</keyword>
<evidence type="ECO:0000256" key="2">
    <source>
        <dbReference type="ARBA" id="ARBA00022801"/>
    </source>
</evidence>
<sequence length="386" mass="46256">MRHGARSHYEDNVPKEFFDGVGKGHLTRRGRIDQLRVGQARRREYIEQKKLLSPSYNPKEIFSISTFKKRCIDSGRHFLQGLYPLQEHKFQEDFWHQKDENSPLQGTMYDRVLSIIEDHYKQCFAGPVIEIDHISDLMMHTRNCRTLHKYLNQDLFDVQMLENMMQQYFGEETINSTRAIMENYFEKNITKLRQYFTLLDATVAEHYQTEDPSIRHFQRQECFILANNFVGPETIHADIFVSRVLVPTFELLEKAIKNKDTNTPFDLKFLQVTFHDTNLSNLLRFLKYFDTYGFDKFVRFSSSLRIELLRDINDPAVQDQQNFSEYRFRVNFDNEDLKLPFCTDLYCSYDEFMTYMRQNLIFDYEEVEKYCDGKMGSEYVNELKFK</sequence>
<dbReference type="InParanoid" id="A0A078AQB1"/>
<dbReference type="AlphaFoldDB" id="A0A078AQB1"/>
<dbReference type="Pfam" id="PF00328">
    <property type="entry name" value="His_Phos_2"/>
    <property type="match status" value="1"/>
</dbReference>
<proteinExistence type="inferred from homology"/>
<evidence type="ECO:0000313" key="4">
    <source>
        <dbReference type="Proteomes" id="UP000039865"/>
    </source>
</evidence>
<reference evidence="3 4" key="1">
    <citation type="submission" date="2014-06" db="EMBL/GenBank/DDBJ databases">
        <authorList>
            <person name="Swart Estienne"/>
        </authorList>
    </citation>
    <scope>NUCLEOTIDE SEQUENCE [LARGE SCALE GENOMIC DNA]</scope>
    <source>
        <strain evidence="3 4">130c</strain>
    </source>
</reference>
<keyword evidence="2" id="KW-0378">Hydrolase</keyword>
<gene>
    <name evidence="3" type="primary">Contig13642.g14547</name>
    <name evidence="3" type="ORF">STYLEM_13660</name>
</gene>
<organism evidence="3 4">
    <name type="scientific">Stylonychia lemnae</name>
    <name type="common">Ciliate</name>
    <dbReference type="NCBI Taxonomy" id="5949"/>
    <lineage>
        <taxon>Eukaryota</taxon>
        <taxon>Sar</taxon>
        <taxon>Alveolata</taxon>
        <taxon>Ciliophora</taxon>
        <taxon>Intramacronucleata</taxon>
        <taxon>Spirotrichea</taxon>
        <taxon>Stichotrichia</taxon>
        <taxon>Sporadotrichida</taxon>
        <taxon>Oxytrichidae</taxon>
        <taxon>Stylonychinae</taxon>
        <taxon>Stylonychia</taxon>
    </lineage>
</organism>
<dbReference type="Proteomes" id="UP000039865">
    <property type="component" value="Unassembled WGS sequence"/>
</dbReference>
<name>A0A078AQB1_STYLE</name>
<dbReference type="PANTHER" id="PTHR11567">
    <property type="entry name" value="ACID PHOSPHATASE-RELATED"/>
    <property type="match status" value="1"/>
</dbReference>